<dbReference type="EMBL" id="MZXV01000040">
    <property type="protein sequence ID" value="PZV36909.1"/>
    <property type="molecule type" value="Genomic_DNA"/>
</dbReference>
<keyword evidence="2" id="KW-1185">Reference proteome</keyword>
<evidence type="ECO:0000313" key="1">
    <source>
        <dbReference type="EMBL" id="PZV36909.1"/>
    </source>
</evidence>
<evidence type="ECO:0000313" key="2">
    <source>
        <dbReference type="Proteomes" id="UP000248616"/>
    </source>
</evidence>
<dbReference type="Proteomes" id="UP000248616">
    <property type="component" value="Unassembled WGS sequence"/>
</dbReference>
<reference evidence="2" key="1">
    <citation type="submission" date="2017-03" db="EMBL/GenBank/DDBJ databases">
        <authorList>
            <person name="Safronova V.I."/>
            <person name="Sazanova A.L."/>
            <person name="Chirak E.R."/>
        </authorList>
    </citation>
    <scope>NUCLEOTIDE SEQUENCE [LARGE SCALE GENOMIC DNA]</scope>
    <source>
        <strain evidence="2">Ach-343</strain>
    </source>
</reference>
<proteinExistence type="predicted"/>
<sequence length="123" mass="14075">MAEGETVTATGERPPPPVVPVFTPEDYPLILQLPGTDDLPSTWAEYHRIYDAKHMESLEGLSYVPMVIKPDLFKAWLDTNSQVASEHSTQLFAQELLDARNAKYEARREDERARRLKTYSPDR</sequence>
<comment type="caution">
    <text evidence="1">The sequence shown here is derived from an EMBL/GenBank/DDBJ whole genome shotgun (WGS) entry which is preliminary data.</text>
</comment>
<name>A0A2W7CT32_9HYPH</name>
<accession>A0A2W7CT32</accession>
<protein>
    <submittedName>
        <fullName evidence="1">Uncharacterized protein</fullName>
    </submittedName>
</protein>
<gene>
    <name evidence="1" type="ORF">B5V02_19620</name>
</gene>
<organism evidence="1 2">
    <name type="scientific">Mesorhizobium kowhaii</name>
    <dbReference type="NCBI Taxonomy" id="1300272"/>
    <lineage>
        <taxon>Bacteria</taxon>
        <taxon>Pseudomonadati</taxon>
        <taxon>Pseudomonadota</taxon>
        <taxon>Alphaproteobacteria</taxon>
        <taxon>Hyphomicrobiales</taxon>
        <taxon>Phyllobacteriaceae</taxon>
        <taxon>Mesorhizobium</taxon>
    </lineage>
</organism>
<dbReference type="AlphaFoldDB" id="A0A2W7CT32"/>